<feature type="transmembrane region" description="Helical" evidence="1">
    <location>
        <begin position="547"/>
        <end position="565"/>
    </location>
</feature>
<feature type="transmembrane region" description="Helical" evidence="1">
    <location>
        <begin position="883"/>
        <end position="901"/>
    </location>
</feature>
<dbReference type="KEGG" id="xcl:G4Z02_02970"/>
<sequence>MKNLVQFSVNKAITVFMAVLIVIIFGVVSYTNLTTDLFPNMNIPYSVVLTTYGGASPDEVEEVVTTPLEETLATTTNIKEITSISQENISIIMLEFNGDTNMDSAVIEMRENLDMLTSAFPDMVGDPMIIKLNPDLMPIMQISVTKEGFTQQELTNYVDEDILPQIERVPGVASVSVSGAYESEIQVVLDEAAIDTVNAQITTLFESIPGADPEDAMLLDKELISNLLMAQNFEYPVGYANLDDGLNYLVRVGDEFGDLDDIREMLIFNFPGFGDIPAIQLSVDDIADVTYVNANDKEYSKVNGENAITFSIQKSSDFATTDVTDEINAIIRALDDDDTTLEFTVLLDQGDYINNATGTVATNLLYGAILAVIVLFVFLRSARATSIVAVSIPISLMFALVLIYFTGITLNIVSLGGLALGIGMLVDNSIVVIENIFRFKHEGYSNRDAAIEGTKQVAGAITASTITTISVFIPVLFIEGFIKEIFMQMALTIAYSLTASLLIALTLVPAISSKVLKEDTKEKNESSLDKSKNIYGRILELAFRFKYIVLAAVVLLFGGSIVLALTNGFEYFPSSDEGQLTITINNPVDDPLAYNDFVTTLDNIADDILAYEDVEVVGLSLGSMQGSMFGITSSDTATANVVLIDNRENSTLEMQSMLETMLSTEYETIDFEIAGSQQQTDMLTGSGFQLEIRGYDLDVLKATAQELADIVATVEGVEAVDNGVGIPAEEVKITVNKDVAMSYGLTTAQVLGAVAELLAEEEVTTTVNVTGDLYDLYVYDSSSNYSGTEYSLTELQNLPIGVNFMNPLDVITVGDVATVEIIDGFQSISHTNGTRTITVSATFDENYNGTFVAQDIEEAIADYTLPDDFEMEVAGENEEIMEALNTLVLAIALGVVLIYMVMASQFQSLTYPFIIMATLPLAFTGGFLILFLSGMPVSVVATIGFVILVGVVVNNGIVLVDYTNQLREQGLDIKEALLKAGKTRLRPIIMTALTTILALSTMAIGIGEGAEMMQPMAVTTIGGMLYATVLTLVVVPIMYYLVTLHERGIFTSFGLIVFGLATPLTYYFYSEWYVLVIGIVAFVAVVLSWVFRKKSGAVNV</sequence>
<dbReference type="RefSeq" id="WP_258878377.1">
    <property type="nucleotide sequence ID" value="NZ_CP048914.1"/>
</dbReference>
<dbReference type="GO" id="GO:0042910">
    <property type="term" value="F:xenobiotic transmembrane transporter activity"/>
    <property type="evidence" value="ECO:0007669"/>
    <property type="project" value="TreeGrafter"/>
</dbReference>
<keyword evidence="3" id="KW-1185">Reference proteome</keyword>
<dbReference type="PANTHER" id="PTHR32063:SF0">
    <property type="entry name" value="SWARMING MOTILITY PROTEIN SWRC"/>
    <property type="match status" value="1"/>
</dbReference>
<keyword evidence="1" id="KW-0812">Transmembrane</keyword>
<dbReference type="Pfam" id="PF00873">
    <property type="entry name" value="ACR_tran"/>
    <property type="match status" value="1"/>
</dbReference>
<accession>A0A7L7KQ01</accession>
<feature type="transmembrane region" description="Helical" evidence="1">
    <location>
        <begin position="457"/>
        <end position="478"/>
    </location>
</feature>
<feature type="transmembrane region" description="Helical" evidence="1">
    <location>
        <begin position="985"/>
        <end position="1006"/>
    </location>
</feature>
<feature type="transmembrane region" description="Helical" evidence="1">
    <location>
        <begin position="490"/>
        <end position="511"/>
    </location>
</feature>
<feature type="transmembrane region" description="Helical" evidence="1">
    <location>
        <begin position="913"/>
        <end position="933"/>
    </location>
</feature>
<dbReference type="Gene3D" id="3.30.2090.10">
    <property type="entry name" value="Multidrug efflux transporter AcrB TolC docking domain, DN and DC subdomains"/>
    <property type="match status" value="2"/>
</dbReference>
<dbReference type="InterPro" id="IPR001036">
    <property type="entry name" value="Acrflvin-R"/>
</dbReference>
<dbReference type="Gene3D" id="3.30.70.1320">
    <property type="entry name" value="Multidrug efflux transporter AcrB pore domain like"/>
    <property type="match status" value="1"/>
</dbReference>
<organism evidence="2 3">
    <name type="scientific">Candidatus Xianfuyuplasma coldseepsis</name>
    <dbReference type="NCBI Taxonomy" id="2782163"/>
    <lineage>
        <taxon>Bacteria</taxon>
        <taxon>Bacillati</taxon>
        <taxon>Mycoplasmatota</taxon>
        <taxon>Mollicutes</taxon>
        <taxon>Candidatus Izemoplasmatales</taxon>
        <taxon>Candidatus Izemoplasmataceae</taxon>
        <taxon>Candidatus Xianfuyuplasma</taxon>
    </lineage>
</organism>
<keyword evidence="1" id="KW-1133">Transmembrane helix</keyword>
<feature type="transmembrane region" description="Helical" evidence="1">
    <location>
        <begin position="1072"/>
        <end position="1091"/>
    </location>
</feature>
<protein>
    <submittedName>
        <fullName evidence="2">Efflux RND transporter permease subunit</fullName>
    </submittedName>
</protein>
<dbReference type="EMBL" id="CP048914">
    <property type="protein sequence ID" value="QMS84757.1"/>
    <property type="molecule type" value="Genomic_DNA"/>
</dbReference>
<dbReference type="PANTHER" id="PTHR32063">
    <property type="match status" value="1"/>
</dbReference>
<feature type="transmembrane region" description="Helical" evidence="1">
    <location>
        <begin position="386"/>
        <end position="406"/>
    </location>
</feature>
<reference evidence="2 3" key="1">
    <citation type="submission" date="2020-02" db="EMBL/GenBank/DDBJ databases">
        <authorList>
            <person name="Zheng R.K."/>
            <person name="Sun C.M."/>
        </authorList>
    </citation>
    <scope>NUCLEOTIDE SEQUENCE [LARGE SCALE GENOMIC DNA]</scope>
    <source>
        <strain evidence="3">zrk13</strain>
    </source>
</reference>
<dbReference type="Gene3D" id="3.30.70.1430">
    <property type="entry name" value="Multidrug efflux transporter AcrB pore domain"/>
    <property type="match status" value="2"/>
</dbReference>
<dbReference type="Gene3D" id="3.30.70.1440">
    <property type="entry name" value="Multidrug efflux transporter AcrB pore domain"/>
    <property type="match status" value="1"/>
</dbReference>
<dbReference type="Proteomes" id="UP000514720">
    <property type="component" value="Chromosome"/>
</dbReference>
<keyword evidence="1" id="KW-0472">Membrane</keyword>
<dbReference type="AlphaFoldDB" id="A0A7L7KQ01"/>
<dbReference type="Gene3D" id="1.20.1640.10">
    <property type="entry name" value="Multidrug efflux transporter AcrB transmembrane domain"/>
    <property type="match status" value="2"/>
</dbReference>
<dbReference type="InterPro" id="IPR027463">
    <property type="entry name" value="AcrB_DN_DC_subdom"/>
</dbReference>
<feature type="transmembrane region" description="Helical" evidence="1">
    <location>
        <begin position="412"/>
        <end position="437"/>
    </location>
</feature>
<evidence type="ECO:0000313" key="2">
    <source>
        <dbReference type="EMBL" id="QMS84757.1"/>
    </source>
</evidence>
<feature type="transmembrane region" description="Helical" evidence="1">
    <location>
        <begin position="1018"/>
        <end position="1042"/>
    </location>
</feature>
<feature type="transmembrane region" description="Helical" evidence="1">
    <location>
        <begin position="1049"/>
        <end position="1066"/>
    </location>
</feature>
<evidence type="ECO:0000313" key="3">
    <source>
        <dbReference type="Proteomes" id="UP000514720"/>
    </source>
</evidence>
<dbReference type="PRINTS" id="PR00702">
    <property type="entry name" value="ACRIFLAVINRP"/>
</dbReference>
<dbReference type="SUPFAM" id="SSF82693">
    <property type="entry name" value="Multidrug efflux transporter AcrB pore domain, PN1, PN2, PC1 and PC2 subdomains"/>
    <property type="match status" value="2"/>
</dbReference>
<gene>
    <name evidence="2" type="ORF">G4Z02_02970</name>
</gene>
<dbReference type="GO" id="GO:0005886">
    <property type="term" value="C:plasma membrane"/>
    <property type="evidence" value="ECO:0007669"/>
    <property type="project" value="TreeGrafter"/>
</dbReference>
<name>A0A7L7KQ01_9MOLU</name>
<dbReference type="SUPFAM" id="SSF82866">
    <property type="entry name" value="Multidrug efflux transporter AcrB transmembrane domain"/>
    <property type="match status" value="2"/>
</dbReference>
<feature type="transmembrane region" description="Helical" evidence="1">
    <location>
        <begin position="360"/>
        <end position="379"/>
    </location>
</feature>
<feature type="transmembrane region" description="Helical" evidence="1">
    <location>
        <begin position="939"/>
        <end position="964"/>
    </location>
</feature>
<feature type="transmembrane region" description="Helical" evidence="1">
    <location>
        <begin position="12"/>
        <end position="33"/>
    </location>
</feature>
<proteinExistence type="predicted"/>
<evidence type="ECO:0000256" key="1">
    <source>
        <dbReference type="SAM" id="Phobius"/>
    </source>
</evidence>